<evidence type="ECO:0000256" key="6">
    <source>
        <dbReference type="ARBA" id="ARBA00024045"/>
    </source>
</evidence>
<dbReference type="Pfam" id="PF00403">
    <property type="entry name" value="HMA"/>
    <property type="match status" value="1"/>
</dbReference>
<dbReference type="InterPro" id="IPR051863">
    <property type="entry name" value="HIPP"/>
</dbReference>
<evidence type="ECO:0000256" key="4">
    <source>
        <dbReference type="ARBA" id="ARBA00023288"/>
    </source>
</evidence>
<evidence type="ECO:0000313" key="10">
    <source>
        <dbReference type="Proteomes" id="UP001229421"/>
    </source>
</evidence>
<comment type="similarity">
    <text evidence="6">Belongs to the HIPP family.</text>
</comment>
<reference evidence="9" key="1">
    <citation type="journal article" date="2023" name="bioRxiv">
        <title>Improved chromosome-level genome assembly for marigold (Tagetes erecta).</title>
        <authorList>
            <person name="Jiang F."/>
            <person name="Yuan L."/>
            <person name="Wang S."/>
            <person name="Wang H."/>
            <person name="Xu D."/>
            <person name="Wang A."/>
            <person name="Fan W."/>
        </authorList>
    </citation>
    <scope>NUCLEOTIDE SEQUENCE</scope>
    <source>
        <strain evidence="9">WSJ</strain>
        <tissue evidence="9">Leaf</tissue>
    </source>
</reference>
<keyword evidence="5" id="KW-0636">Prenylation</keyword>
<evidence type="ECO:0000256" key="3">
    <source>
        <dbReference type="ARBA" id="ARBA00022723"/>
    </source>
</evidence>
<dbReference type="PANTHER" id="PTHR45811:SF13">
    <property type="entry name" value="OS04G0661100 PROTEIN"/>
    <property type="match status" value="1"/>
</dbReference>
<dbReference type="GO" id="GO:0009626">
    <property type="term" value="P:plant-type hypersensitive response"/>
    <property type="evidence" value="ECO:0007669"/>
    <property type="project" value="UniProtKB-KW"/>
</dbReference>
<dbReference type="InterPro" id="IPR036163">
    <property type="entry name" value="HMA_dom_sf"/>
</dbReference>
<dbReference type="Gene3D" id="3.30.70.100">
    <property type="match status" value="1"/>
</dbReference>
<evidence type="ECO:0000313" key="9">
    <source>
        <dbReference type="EMBL" id="KAK1410431.1"/>
    </source>
</evidence>
<sequence length="130" mass="14339">MVKKTVLKVNLSCEKRRTKILKSISDLDGVDKIEIDAAKDTVTVTGDADPYAIIMKARKAAKGVEVVSIGPPPAKPEEKKPEEKKPDEKKPEPSIPYPCTCIYMPQSCVACRPMAVIHTTEYPYTTCSIM</sequence>
<protein>
    <recommendedName>
        <fullName evidence="8">HMA domain-containing protein</fullName>
    </recommendedName>
</protein>
<accession>A0AAD8NJE8</accession>
<comment type="subcellular location">
    <subcellularLocation>
        <location evidence="1">Membrane</location>
        <topology evidence="1">Peripheral membrane protein</topology>
    </subcellularLocation>
</comment>
<keyword evidence="4" id="KW-0449">Lipoprotein</keyword>
<dbReference type="GO" id="GO:0046872">
    <property type="term" value="F:metal ion binding"/>
    <property type="evidence" value="ECO:0007669"/>
    <property type="project" value="UniProtKB-KW"/>
</dbReference>
<comment type="caution">
    <text evidence="9">The sequence shown here is derived from an EMBL/GenBank/DDBJ whole genome shotgun (WGS) entry which is preliminary data.</text>
</comment>
<dbReference type="AlphaFoldDB" id="A0AAD8NJE8"/>
<organism evidence="9 10">
    <name type="scientific">Tagetes erecta</name>
    <name type="common">African marigold</name>
    <dbReference type="NCBI Taxonomy" id="13708"/>
    <lineage>
        <taxon>Eukaryota</taxon>
        <taxon>Viridiplantae</taxon>
        <taxon>Streptophyta</taxon>
        <taxon>Embryophyta</taxon>
        <taxon>Tracheophyta</taxon>
        <taxon>Spermatophyta</taxon>
        <taxon>Magnoliopsida</taxon>
        <taxon>eudicotyledons</taxon>
        <taxon>Gunneridae</taxon>
        <taxon>Pentapetalae</taxon>
        <taxon>asterids</taxon>
        <taxon>campanulids</taxon>
        <taxon>Asterales</taxon>
        <taxon>Asteraceae</taxon>
        <taxon>Asteroideae</taxon>
        <taxon>Heliantheae alliance</taxon>
        <taxon>Tageteae</taxon>
        <taxon>Tagetes</taxon>
    </lineage>
</organism>
<dbReference type="SUPFAM" id="SSF55008">
    <property type="entry name" value="HMA, heavy metal-associated domain"/>
    <property type="match status" value="1"/>
</dbReference>
<dbReference type="GO" id="GO:0016020">
    <property type="term" value="C:membrane"/>
    <property type="evidence" value="ECO:0007669"/>
    <property type="project" value="UniProtKB-SubCell"/>
</dbReference>
<evidence type="ECO:0000259" key="8">
    <source>
        <dbReference type="PROSITE" id="PS50846"/>
    </source>
</evidence>
<feature type="region of interest" description="Disordered" evidence="7">
    <location>
        <begin position="63"/>
        <end position="94"/>
    </location>
</feature>
<dbReference type="Proteomes" id="UP001229421">
    <property type="component" value="Unassembled WGS sequence"/>
</dbReference>
<keyword evidence="3" id="KW-0479">Metal-binding</keyword>
<dbReference type="EMBL" id="JAUHHV010000010">
    <property type="protein sequence ID" value="KAK1410431.1"/>
    <property type="molecule type" value="Genomic_DNA"/>
</dbReference>
<evidence type="ECO:0000256" key="7">
    <source>
        <dbReference type="SAM" id="MobiDB-lite"/>
    </source>
</evidence>
<name>A0AAD8NJE8_TARER</name>
<keyword evidence="2" id="KW-0488">Methylation</keyword>
<evidence type="ECO:0000256" key="1">
    <source>
        <dbReference type="ARBA" id="ARBA00004170"/>
    </source>
</evidence>
<gene>
    <name evidence="9" type="ORF">QVD17_36968</name>
</gene>
<evidence type="ECO:0000256" key="5">
    <source>
        <dbReference type="ARBA" id="ARBA00023289"/>
    </source>
</evidence>
<feature type="domain" description="HMA" evidence="8">
    <location>
        <begin position="2"/>
        <end position="69"/>
    </location>
</feature>
<evidence type="ECO:0000256" key="2">
    <source>
        <dbReference type="ARBA" id="ARBA00022481"/>
    </source>
</evidence>
<dbReference type="PANTHER" id="PTHR45811">
    <property type="entry name" value="COPPER TRANSPORT PROTEIN FAMILY-RELATED"/>
    <property type="match status" value="1"/>
</dbReference>
<keyword evidence="10" id="KW-1185">Reference proteome</keyword>
<dbReference type="InterPro" id="IPR006121">
    <property type="entry name" value="HMA_dom"/>
</dbReference>
<dbReference type="PROSITE" id="PS50846">
    <property type="entry name" value="HMA_2"/>
    <property type="match status" value="1"/>
</dbReference>
<feature type="compositionally biased region" description="Basic and acidic residues" evidence="7">
    <location>
        <begin position="75"/>
        <end position="92"/>
    </location>
</feature>
<proteinExistence type="inferred from homology"/>